<dbReference type="Gene3D" id="3.30.1360.40">
    <property type="match status" value="1"/>
</dbReference>
<dbReference type="RefSeq" id="WP_102199306.1">
    <property type="nucleotide sequence ID" value="NZ_PNHQ01000013.1"/>
</dbReference>
<proteinExistence type="inferred from homology"/>
<gene>
    <name evidence="8 11" type="primary">parC</name>
    <name evidence="11" type="ORF">CJ191_06290</name>
</gene>
<dbReference type="InterPro" id="IPR006691">
    <property type="entry name" value="GyrA/parC_rep"/>
</dbReference>
<feature type="domain" description="Topo IIA-type catalytic" evidence="10">
    <location>
        <begin position="30"/>
        <end position="495"/>
    </location>
</feature>
<dbReference type="InterPro" id="IPR005741">
    <property type="entry name" value="TopoIV_A_Gpos"/>
</dbReference>
<keyword evidence="5 8" id="KW-0472">Membrane</keyword>
<keyword evidence="12" id="KW-1185">Reference proteome</keyword>
<dbReference type="EMBL" id="PNHQ01000013">
    <property type="protein sequence ID" value="PMC79562.1"/>
    <property type="molecule type" value="Genomic_DNA"/>
</dbReference>
<keyword evidence="2 8" id="KW-1003">Cell membrane</keyword>
<feature type="site" description="Interaction with DNA" evidence="8">
    <location>
        <position position="76"/>
    </location>
</feature>
<sequence length="824" mass="93421">MVEIQKLTLEEVMGDRFGRYSKYIIQDRALPDIRDGLKPVQRRILFAMFQEGNTSSSNFRKSAKTVGNVIGNYHPHGDSSVYEAMVRMSQDWKNREVLVEMHGNNGSMDGDSAAAMRYTEARLSKIADELLRDLDKDTIEMILNFDDTAEEPTVLPAGFPNLLVNGATGISAGYATEIPPHNLGEIIDATTYLIDHPNASVDKLMDLVPGPDFPTGAIIQGKDELKKAYTTGRGKVVVRSKHHIETERSGKEKIVITEIPYEVNKANLVRRMDELRLNRSIDGIQEVRDETDRNGLQIVIELKKDASAEAILNYFYKNSDLQINYNFNMVAINDQRPELVGIKEALTAYIGHRYEIIRRRTTFDLNKAQRRLHIVDGLMKAMSILDQVIKTIRNSKNKADSKQNLVEAFNFSETQAEAIVNLQLYRLTNTDVTALENERLQLNEDIASYQAILSDDKVLYGRMKSELKTIKKAYASKRRTEIQDEIQEVVVKKQLLIPEEDVVVVVTRGGYIKRSSIRSFKASGVEEVGLRDGDHVQFLEKMTTLDQLVFITNKGNYIFQPVYELQDIRWKDLGEHVSQRITFASNESIIGVFKYDENSKDKLLLASSAGMIKQTALAEFKEFRGHKNKSSLAMNLSGDTDQVVGVYRISNETNQDQAQVILITHFGFTLRYSIDEISIIGARAKGVKSINLKQDDYVVGLSYAAIPDDNLQLMMVTQRGHMKRLKWAEINLLGRAKRGLVALKELKSNPHRFVNTFEVKDTKQSFEIVTNQSYRELFRTGDVPIANRYSNGSMLVDEKENGQINAVTPLIDFTSFDPEKQIFN</sequence>
<feature type="site" description="Interaction with DNA" evidence="8">
    <location>
        <position position="93"/>
    </location>
</feature>
<comment type="subunit">
    <text evidence="7 8">Heterotetramer composed of ParC and ParE.</text>
</comment>
<dbReference type="InterPro" id="IPR013760">
    <property type="entry name" value="Topo_IIA-like_dom_sf"/>
</dbReference>
<dbReference type="GO" id="GO:0005694">
    <property type="term" value="C:chromosome"/>
    <property type="evidence" value="ECO:0007669"/>
    <property type="project" value="InterPro"/>
</dbReference>
<comment type="similarity">
    <text evidence="8">Belongs to the type II topoisomerase GyrA/ParC subunit family. ParC type 2 subfamily.</text>
</comment>
<evidence type="ECO:0000256" key="6">
    <source>
        <dbReference type="ARBA" id="ARBA00023235"/>
    </source>
</evidence>
<evidence type="ECO:0000313" key="12">
    <source>
        <dbReference type="Proteomes" id="UP000235701"/>
    </source>
</evidence>
<evidence type="ECO:0000256" key="9">
    <source>
        <dbReference type="PROSITE-ProRule" id="PRU01384"/>
    </source>
</evidence>
<feature type="active site" description="O-(5'-phospho-DNA)-tyrosine intermediate" evidence="8 9">
    <location>
        <position position="118"/>
    </location>
</feature>
<keyword evidence="6 8" id="KW-0413">Isomerase</keyword>
<evidence type="ECO:0000256" key="8">
    <source>
        <dbReference type="HAMAP-Rule" id="MF_00937"/>
    </source>
</evidence>
<keyword evidence="4 8" id="KW-0238">DNA-binding</keyword>
<dbReference type="AlphaFoldDB" id="A0A2N6UDB3"/>
<dbReference type="GO" id="GO:0005737">
    <property type="term" value="C:cytoplasm"/>
    <property type="evidence" value="ECO:0007669"/>
    <property type="project" value="TreeGrafter"/>
</dbReference>
<dbReference type="PROSITE" id="PS52040">
    <property type="entry name" value="TOPO_IIA"/>
    <property type="match status" value="1"/>
</dbReference>
<dbReference type="CDD" id="cd00187">
    <property type="entry name" value="TOP4c"/>
    <property type="match status" value="1"/>
</dbReference>
<keyword evidence="3 8" id="KW-0799">Topoisomerase</keyword>
<evidence type="ECO:0000313" key="11">
    <source>
        <dbReference type="EMBL" id="PMC79562.1"/>
    </source>
</evidence>
<evidence type="ECO:0000259" key="10">
    <source>
        <dbReference type="PROSITE" id="PS52040"/>
    </source>
</evidence>
<dbReference type="OrthoDB" id="9806486at2"/>
<organism evidence="11 12">
    <name type="scientific">Aerococcus viridans</name>
    <dbReference type="NCBI Taxonomy" id="1377"/>
    <lineage>
        <taxon>Bacteria</taxon>
        <taxon>Bacillati</taxon>
        <taxon>Bacillota</taxon>
        <taxon>Bacilli</taxon>
        <taxon>Lactobacillales</taxon>
        <taxon>Aerococcaceae</taxon>
        <taxon>Aerococcus</taxon>
    </lineage>
</organism>
<dbReference type="GO" id="GO:0005524">
    <property type="term" value="F:ATP binding"/>
    <property type="evidence" value="ECO:0007669"/>
    <property type="project" value="InterPro"/>
</dbReference>
<dbReference type="InterPro" id="IPR013758">
    <property type="entry name" value="Topo_IIA_A/C_ab"/>
</dbReference>
<feature type="site" description="Transition state stabilizer" evidence="8">
    <location>
        <position position="117"/>
    </location>
</feature>
<dbReference type="InterPro" id="IPR002205">
    <property type="entry name" value="Topo_IIA_dom_A"/>
</dbReference>
<evidence type="ECO:0000256" key="2">
    <source>
        <dbReference type="ARBA" id="ARBA00022475"/>
    </source>
</evidence>
<dbReference type="GO" id="GO:0003677">
    <property type="term" value="F:DNA binding"/>
    <property type="evidence" value="ECO:0007669"/>
    <property type="project" value="UniProtKB-UniRule"/>
</dbReference>
<dbReference type="GO" id="GO:0006265">
    <property type="term" value="P:DNA topological change"/>
    <property type="evidence" value="ECO:0007669"/>
    <property type="project" value="UniProtKB-UniRule"/>
</dbReference>
<dbReference type="PANTHER" id="PTHR43493">
    <property type="entry name" value="DNA GYRASE/TOPOISOMERASE SUBUNIT A"/>
    <property type="match status" value="1"/>
</dbReference>
<dbReference type="SMART" id="SM00434">
    <property type="entry name" value="TOP4c"/>
    <property type="match status" value="1"/>
</dbReference>
<comment type="subcellular location">
    <subcellularLocation>
        <location evidence="8">Cell membrane</location>
        <topology evidence="8">Peripheral membrane protein</topology>
    </subcellularLocation>
</comment>
<accession>A0A2N6UDB3</accession>
<evidence type="ECO:0000256" key="7">
    <source>
        <dbReference type="ARBA" id="ARBA00063644"/>
    </source>
</evidence>
<dbReference type="FunFam" id="1.10.268.10:FF:000001">
    <property type="entry name" value="DNA gyrase subunit A"/>
    <property type="match status" value="1"/>
</dbReference>
<dbReference type="EC" id="5.6.2.2" evidence="8"/>
<dbReference type="SUPFAM" id="SSF101904">
    <property type="entry name" value="GyrA/ParC C-terminal domain-like"/>
    <property type="match status" value="1"/>
</dbReference>
<dbReference type="NCBIfam" id="TIGR01061">
    <property type="entry name" value="parC_Gpos"/>
    <property type="match status" value="1"/>
</dbReference>
<dbReference type="InterPro" id="IPR013757">
    <property type="entry name" value="Topo_IIA_A_a_sf"/>
</dbReference>
<evidence type="ECO:0000256" key="3">
    <source>
        <dbReference type="ARBA" id="ARBA00023029"/>
    </source>
</evidence>
<feature type="site" description="Interaction with DNA" evidence="8">
    <location>
        <position position="38"/>
    </location>
</feature>
<dbReference type="InterPro" id="IPR035516">
    <property type="entry name" value="Gyrase/topoIV_suA_C"/>
</dbReference>
<dbReference type="Gene3D" id="2.120.10.90">
    <property type="entry name" value="DNA gyrase/topoisomerase IV, subunit A, C-terminal"/>
    <property type="match status" value="1"/>
</dbReference>
<dbReference type="FunFam" id="3.30.1360.40:FF:000002">
    <property type="entry name" value="DNA gyrase subunit A"/>
    <property type="match status" value="1"/>
</dbReference>
<reference evidence="11 12" key="1">
    <citation type="submission" date="2017-09" db="EMBL/GenBank/DDBJ databases">
        <title>Bacterial strain isolated from the female urinary microbiota.</title>
        <authorList>
            <person name="Thomas-White K."/>
            <person name="Kumar N."/>
            <person name="Forster S."/>
            <person name="Putonti C."/>
            <person name="Lawley T."/>
            <person name="Wolfe A.J."/>
        </authorList>
    </citation>
    <scope>NUCLEOTIDE SEQUENCE [LARGE SCALE GENOMIC DNA]</scope>
    <source>
        <strain evidence="11 12">UMB0240</strain>
    </source>
</reference>
<dbReference type="GO" id="GO:0009330">
    <property type="term" value="C:DNA topoisomerase type II (double strand cut, ATP-hydrolyzing) complex"/>
    <property type="evidence" value="ECO:0007669"/>
    <property type="project" value="TreeGrafter"/>
</dbReference>
<dbReference type="NCBIfam" id="NF004044">
    <property type="entry name" value="PRK05561.1"/>
    <property type="match status" value="1"/>
</dbReference>
<dbReference type="Gene3D" id="1.10.268.10">
    <property type="entry name" value="Topoisomerase, domain 3"/>
    <property type="match status" value="1"/>
</dbReference>
<dbReference type="GO" id="GO:0007059">
    <property type="term" value="P:chromosome segregation"/>
    <property type="evidence" value="ECO:0007669"/>
    <property type="project" value="UniProtKB-UniRule"/>
</dbReference>
<feature type="site" description="Interaction with DNA" evidence="8">
    <location>
        <position position="87"/>
    </location>
</feature>
<evidence type="ECO:0000256" key="4">
    <source>
        <dbReference type="ARBA" id="ARBA00023125"/>
    </source>
</evidence>
<dbReference type="Pfam" id="PF03989">
    <property type="entry name" value="DNA_gyraseA_C"/>
    <property type="match status" value="5"/>
</dbReference>
<dbReference type="FunFam" id="2.120.10.90:FF:000005">
    <property type="entry name" value="DNA topoisomerase 4 subunit A"/>
    <property type="match status" value="1"/>
</dbReference>
<feature type="site" description="Interaction with DNA" evidence="8">
    <location>
        <position position="74"/>
    </location>
</feature>
<dbReference type="HAMAP" id="MF_00937">
    <property type="entry name" value="ParC_type2"/>
    <property type="match status" value="1"/>
</dbReference>
<dbReference type="Pfam" id="PF00521">
    <property type="entry name" value="DNA_topoisoIV"/>
    <property type="match status" value="1"/>
</dbReference>
<dbReference type="FunFam" id="3.90.199.10:FF:000001">
    <property type="entry name" value="DNA gyrase subunit A"/>
    <property type="match status" value="1"/>
</dbReference>
<dbReference type="PANTHER" id="PTHR43493:SF9">
    <property type="entry name" value="DNA TOPOISOMERASE 4 SUBUNIT A"/>
    <property type="match status" value="1"/>
</dbReference>
<name>A0A2N6UDB3_9LACT</name>
<protein>
    <recommendedName>
        <fullName evidence="8">DNA topoisomerase 4 subunit A</fullName>
        <ecNumber evidence="8">5.6.2.2</ecNumber>
    </recommendedName>
    <alternativeName>
        <fullName evidence="8">Topoisomerase IV subunit A</fullName>
    </alternativeName>
</protein>
<dbReference type="Proteomes" id="UP000235701">
    <property type="component" value="Unassembled WGS sequence"/>
</dbReference>
<dbReference type="InterPro" id="IPR050220">
    <property type="entry name" value="Type_II_DNA_Topoisomerases"/>
</dbReference>
<dbReference type="GO" id="GO:0019897">
    <property type="term" value="C:extrinsic component of plasma membrane"/>
    <property type="evidence" value="ECO:0007669"/>
    <property type="project" value="UniProtKB-UniRule"/>
</dbReference>
<evidence type="ECO:0000256" key="1">
    <source>
        <dbReference type="ARBA" id="ARBA00000185"/>
    </source>
</evidence>
<comment type="caution">
    <text evidence="11">The sequence shown here is derived from an EMBL/GenBank/DDBJ whole genome shotgun (WGS) entry which is preliminary data.</text>
</comment>
<comment type="catalytic activity">
    <reaction evidence="1 8 9">
        <text>ATP-dependent breakage, passage and rejoining of double-stranded DNA.</text>
        <dbReference type="EC" id="5.6.2.2"/>
    </reaction>
</comment>
<evidence type="ECO:0000256" key="5">
    <source>
        <dbReference type="ARBA" id="ARBA00023136"/>
    </source>
</evidence>
<dbReference type="SUPFAM" id="SSF56719">
    <property type="entry name" value="Type II DNA topoisomerase"/>
    <property type="match status" value="1"/>
</dbReference>
<dbReference type="GO" id="GO:0034335">
    <property type="term" value="F:DNA negative supercoiling activity"/>
    <property type="evidence" value="ECO:0007669"/>
    <property type="project" value="UniProtKB-ARBA"/>
</dbReference>
<comment type="function">
    <text evidence="8">Topoisomerase IV is essential for chromosome segregation. It relaxes supercoiled DNA. Performs the decatenation events required during the replication of a circular DNA molecule.</text>
</comment>
<dbReference type="Gene3D" id="3.90.199.10">
    <property type="entry name" value="Topoisomerase II, domain 5"/>
    <property type="match status" value="1"/>
</dbReference>